<keyword evidence="2 6" id="KW-0699">rRNA-binding</keyword>
<organism evidence="8">
    <name type="scientific">Vaucheria litorea</name>
    <name type="common">Yellow-green alga</name>
    <dbReference type="NCBI Taxonomy" id="109269"/>
    <lineage>
        <taxon>Eukaryota</taxon>
        <taxon>Sar</taxon>
        <taxon>Stramenopiles</taxon>
        <taxon>Ochrophyta</taxon>
        <taxon>PX clade</taxon>
        <taxon>Xanthophyceae</taxon>
        <taxon>Vaucheriales</taxon>
        <taxon>Vaucheriaceae</taxon>
        <taxon>Vaucheria</taxon>
    </lineage>
</organism>
<dbReference type="NCBIfam" id="TIGR00158">
    <property type="entry name" value="L9"/>
    <property type="match status" value="1"/>
</dbReference>
<proteinExistence type="inferred from homology"/>
<dbReference type="GO" id="GO:0005840">
    <property type="term" value="C:ribosome"/>
    <property type="evidence" value="ECO:0007669"/>
    <property type="project" value="UniProtKB-KW"/>
</dbReference>
<dbReference type="EMBL" id="EU912438">
    <property type="protein sequence ID" value="ACF70910.1"/>
    <property type="molecule type" value="Genomic_DNA"/>
</dbReference>
<evidence type="ECO:0000256" key="3">
    <source>
        <dbReference type="ARBA" id="ARBA00022884"/>
    </source>
</evidence>
<dbReference type="PROSITE" id="PS00651">
    <property type="entry name" value="RIBOSOMAL_L9"/>
    <property type="match status" value="1"/>
</dbReference>
<dbReference type="GO" id="GO:0006412">
    <property type="term" value="P:translation"/>
    <property type="evidence" value="ECO:0007669"/>
    <property type="project" value="UniProtKB-UniRule"/>
</dbReference>
<dbReference type="InterPro" id="IPR020070">
    <property type="entry name" value="Ribosomal_bL9_N"/>
</dbReference>
<dbReference type="HAMAP" id="MF_00503">
    <property type="entry name" value="Ribosomal_bL9"/>
    <property type="match status" value="1"/>
</dbReference>
<comment type="subcellular location">
    <subcellularLocation>
        <location evidence="6">Plastid</location>
        <location evidence="6">Chloroplast</location>
    </subcellularLocation>
</comment>
<dbReference type="GO" id="GO:0019843">
    <property type="term" value="F:rRNA binding"/>
    <property type="evidence" value="ECO:0007669"/>
    <property type="project" value="UniProtKB-UniRule"/>
</dbReference>
<geneLocation type="chloroplast" evidence="8"/>
<dbReference type="InterPro" id="IPR000244">
    <property type="entry name" value="Ribosomal_bL9"/>
</dbReference>
<feature type="domain" description="Ribosomal protein L9" evidence="7">
    <location>
        <begin position="21"/>
        <end position="48"/>
    </location>
</feature>
<dbReference type="InterPro" id="IPR009027">
    <property type="entry name" value="Ribosomal_bL9/RNase_H1_N"/>
</dbReference>
<gene>
    <name evidence="6 8" type="primary">rpl9</name>
</gene>
<dbReference type="GO" id="GO:0009507">
    <property type="term" value="C:chloroplast"/>
    <property type="evidence" value="ECO:0007669"/>
    <property type="project" value="UniProtKB-SubCell"/>
</dbReference>
<dbReference type="InterPro" id="IPR036935">
    <property type="entry name" value="Ribosomal_bL9_N_sf"/>
</dbReference>
<dbReference type="InterPro" id="IPR020594">
    <property type="entry name" value="Ribosomal_bL9_bac/chp"/>
</dbReference>
<dbReference type="GO" id="GO:0003735">
    <property type="term" value="F:structural constituent of ribosome"/>
    <property type="evidence" value="ECO:0007669"/>
    <property type="project" value="InterPro"/>
</dbReference>
<evidence type="ECO:0000259" key="7">
    <source>
        <dbReference type="PROSITE" id="PS00651"/>
    </source>
</evidence>
<comment type="similarity">
    <text evidence="1 6">Belongs to the bacterial ribosomal protein bL9 family.</text>
</comment>
<reference evidence="8" key="1">
    <citation type="journal article" date="2008" name="Proc. Natl. Acad. Sci. U.S.A.">
        <title>Horizontal gene transfer of the algal nuclear gene psbO to the photosynthetic sea slug Elysia chlorotica.</title>
        <authorList>
            <person name="Rumpho M.E."/>
            <person name="Worful J.M."/>
            <person name="Lee J."/>
            <person name="Kannan K."/>
            <person name="Tyler M.S."/>
            <person name="Bhattacharya D."/>
            <person name="Moustafa A."/>
            <person name="Manhart J.R."/>
        </authorList>
    </citation>
    <scope>NUCLEOTIDE SEQUENCE [LARGE SCALE GENOMIC DNA]</scope>
    <source>
        <strain>CCMP2940</strain>
    </source>
</reference>
<dbReference type="SUPFAM" id="SSF55658">
    <property type="entry name" value="L9 N-domain-like"/>
    <property type="match status" value="1"/>
</dbReference>
<dbReference type="InterPro" id="IPR020069">
    <property type="entry name" value="Ribosomal_bL9_C"/>
</dbReference>
<dbReference type="Pfam" id="PF03948">
    <property type="entry name" value="Ribosomal_L9_C"/>
    <property type="match status" value="1"/>
</dbReference>
<dbReference type="RefSeq" id="YP_002327493.1">
    <property type="nucleotide sequence ID" value="NC_011600.1"/>
</dbReference>
<dbReference type="Gene3D" id="3.10.430.100">
    <property type="entry name" value="Ribosomal protein L9, C-terminal domain"/>
    <property type="match status" value="1"/>
</dbReference>
<name>B7T1U4_VAULI</name>
<keyword evidence="3 6" id="KW-0694">RNA-binding</keyword>
<keyword evidence="5 6" id="KW-0687">Ribonucleoprotein</keyword>
<sequence>MTKKIKKEVKIILTETTSHLGKVGNLIFVKAGYARNYLVPFNKGKLGTDSRLKLLEKKQKSLDLKEKLNFEICLKNKIFLEQLKQLTIYKRIGENNKIFGKVTLKQVRTEIENKINIDLSNAIIELPEIKEIGIFPITIMLHSNIKVNINLEILPQ</sequence>
<keyword evidence="4 6" id="KW-0689">Ribosomal protein</keyword>
<protein>
    <recommendedName>
        <fullName evidence="6">Large ribosomal subunit protein bL9c</fullName>
    </recommendedName>
</protein>
<keyword evidence="8" id="KW-0934">Plastid</keyword>
<evidence type="ECO:0000256" key="4">
    <source>
        <dbReference type="ARBA" id="ARBA00022980"/>
    </source>
</evidence>
<evidence type="ECO:0000256" key="5">
    <source>
        <dbReference type="ARBA" id="ARBA00023274"/>
    </source>
</evidence>
<dbReference type="Gene3D" id="3.40.5.10">
    <property type="entry name" value="Ribosomal protein L9, N-terminal domain"/>
    <property type="match status" value="1"/>
</dbReference>
<evidence type="ECO:0000256" key="6">
    <source>
        <dbReference type="HAMAP-Rule" id="MF_00503"/>
    </source>
</evidence>
<dbReference type="SUPFAM" id="SSF55653">
    <property type="entry name" value="Ribosomal protein L9 C-domain"/>
    <property type="match status" value="1"/>
</dbReference>
<dbReference type="PANTHER" id="PTHR21368">
    <property type="entry name" value="50S RIBOSOMAL PROTEIN L9"/>
    <property type="match status" value="1"/>
</dbReference>
<dbReference type="AlphaFoldDB" id="B7T1U4"/>
<accession>B7T1U4</accession>
<dbReference type="Pfam" id="PF01281">
    <property type="entry name" value="Ribosomal_L9_N"/>
    <property type="match status" value="1"/>
</dbReference>
<evidence type="ECO:0000256" key="1">
    <source>
        <dbReference type="ARBA" id="ARBA00010605"/>
    </source>
</evidence>
<comment type="function">
    <text evidence="6">Binds to the 23S rRNA.</text>
</comment>
<keyword evidence="8" id="KW-0150">Chloroplast</keyword>
<evidence type="ECO:0000256" key="2">
    <source>
        <dbReference type="ARBA" id="ARBA00022730"/>
    </source>
</evidence>
<dbReference type="InterPro" id="IPR036791">
    <property type="entry name" value="Ribosomal_bL9_C_sf"/>
</dbReference>
<evidence type="ECO:0000313" key="8">
    <source>
        <dbReference type="EMBL" id="ACF70910.1"/>
    </source>
</evidence>
<dbReference type="GeneID" id="7056001"/>
<dbReference type="GO" id="GO:1990904">
    <property type="term" value="C:ribonucleoprotein complex"/>
    <property type="evidence" value="ECO:0007669"/>
    <property type="project" value="UniProtKB-KW"/>
</dbReference>